<reference evidence="1 2" key="1">
    <citation type="submission" date="2015-03" db="EMBL/GenBank/DDBJ databases">
        <authorList>
            <person name="Murphy D."/>
        </authorList>
    </citation>
    <scope>NUCLEOTIDE SEQUENCE [LARGE SCALE GENOMIC DNA]</scope>
    <source>
        <strain evidence="1 2">IP26249</strain>
    </source>
</reference>
<evidence type="ECO:0000313" key="1">
    <source>
        <dbReference type="EMBL" id="CFQ61771.1"/>
    </source>
</evidence>
<dbReference type="Pfam" id="PF04393">
    <property type="entry name" value="DUF535"/>
    <property type="match status" value="1"/>
</dbReference>
<name>A0A0E1NI98_YEREN</name>
<organism evidence="1 2">
    <name type="scientific">Yersinia enterocolitica</name>
    <dbReference type="NCBI Taxonomy" id="630"/>
    <lineage>
        <taxon>Bacteria</taxon>
        <taxon>Pseudomonadati</taxon>
        <taxon>Pseudomonadota</taxon>
        <taxon>Gammaproteobacteria</taxon>
        <taxon>Enterobacterales</taxon>
        <taxon>Yersiniaceae</taxon>
        <taxon>Yersinia</taxon>
    </lineage>
</organism>
<protein>
    <submittedName>
        <fullName evidence="1">Putative virulence factor</fullName>
    </submittedName>
</protein>
<evidence type="ECO:0000313" key="2">
    <source>
        <dbReference type="Proteomes" id="UP000048841"/>
    </source>
</evidence>
<sequence>MRINNNPVLIPNNINRWRLITLLFKGHQALGGSWQKSQFRLKFIARTLISPKLTFNLLGVLVKQPFLNSMLRAQPDLPCKLHRPYLANTLNNRQKLEVLQAHFQLVNQCIPELLRRNYLHHSPYKLTELTGKNEEKYSIYLGVIPKLNKEGEITLMLANEQQQTLALLTFSLTYYQNQKTLFIGGLQGADNETPHSEIHACTKACHGLFPKRLVLEATCCLAELMGITQIIAVGNATHVYQNWRYRAKKRDKLHADYDNFWLSLGGEQCSEGHFNLPARIARKPIEDIASKKRAEYRRRYQLLAQLENGLAAHFSPDQGCSGGAIPR</sequence>
<dbReference type="GO" id="GO:0006974">
    <property type="term" value="P:DNA damage response"/>
    <property type="evidence" value="ECO:0007669"/>
    <property type="project" value="TreeGrafter"/>
</dbReference>
<dbReference type="PANTHER" id="PTHR38785:SF1">
    <property type="entry name" value="HOMOLOG OF VIRK"/>
    <property type="match status" value="1"/>
</dbReference>
<dbReference type="InterPro" id="IPR007488">
    <property type="entry name" value="DUF535"/>
</dbReference>
<dbReference type="PATRIC" id="fig|630.129.peg.2695"/>
<dbReference type="EMBL" id="CGBR01000011">
    <property type="protein sequence ID" value="CFQ61771.1"/>
    <property type="molecule type" value="Genomic_DNA"/>
</dbReference>
<dbReference type="Proteomes" id="UP000048841">
    <property type="component" value="Unassembled WGS sequence"/>
</dbReference>
<gene>
    <name evidence="1" type="ORF">ERS137941_01897</name>
</gene>
<accession>A0A0E1NI98</accession>
<dbReference type="AlphaFoldDB" id="A0A0E1NI98"/>
<dbReference type="RefSeq" id="WP_013650102.1">
    <property type="nucleotide sequence ID" value="NZ_CGBR01000011.1"/>
</dbReference>
<dbReference type="KEGG" id="yet:CH48_143"/>
<dbReference type="PANTHER" id="PTHR38785">
    <property type="entry name" value="HOMOLOG OF VIRK"/>
    <property type="match status" value="1"/>
</dbReference>
<proteinExistence type="predicted"/>